<dbReference type="GO" id="GO:0004803">
    <property type="term" value="F:transposase activity"/>
    <property type="evidence" value="ECO:0007669"/>
    <property type="project" value="InterPro"/>
</dbReference>
<evidence type="ECO:0000313" key="6">
    <source>
        <dbReference type="Proteomes" id="UP001060368"/>
    </source>
</evidence>
<dbReference type="Proteomes" id="UP001060368">
    <property type="component" value="Chromosome"/>
</dbReference>
<dbReference type="PANTHER" id="PTHR33252:SF2">
    <property type="entry name" value="TRANSPOSASE IS4-LIKE DOMAIN-CONTAINING PROTEIN"/>
    <property type="match status" value="1"/>
</dbReference>
<keyword evidence="6" id="KW-1185">Reference proteome</keyword>
<reference evidence="3" key="1">
    <citation type="submission" date="2022-04" db="EMBL/GenBank/DDBJ databases">
        <title>Complete genome of Methanoplanus endosymbiosus DSM 3599.</title>
        <authorList>
            <person name="Chen S.-C."/>
            <person name="You Y.-T."/>
            <person name="Zhou Y.-Z."/>
            <person name="Lai M.-C."/>
        </authorList>
    </citation>
    <scope>NUCLEOTIDE SEQUENCE</scope>
    <source>
        <strain evidence="3">DSM 3599</strain>
    </source>
</reference>
<dbReference type="EMBL" id="CP096115">
    <property type="protein sequence ID" value="UUX92241.1"/>
    <property type="molecule type" value="Genomic_DNA"/>
</dbReference>
<organism evidence="3 6">
    <name type="scientific">Methanoplanus endosymbiosus</name>
    <dbReference type="NCBI Taxonomy" id="33865"/>
    <lineage>
        <taxon>Archaea</taxon>
        <taxon>Methanobacteriati</taxon>
        <taxon>Methanobacteriota</taxon>
        <taxon>Stenosarchaea group</taxon>
        <taxon>Methanomicrobia</taxon>
        <taxon>Methanomicrobiales</taxon>
        <taxon>Methanomicrobiaceae</taxon>
        <taxon>Methanoplanus</taxon>
    </lineage>
</organism>
<dbReference type="GeneID" id="74308626"/>
<gene>
    <name evidence="5" type="ORF">L6E24_00380</name>
    <name evidence="3" type="ORF">L6E24_10695</name>
    <name evidence="4" type="ORF">L6E24_12945</name>
</gene>
<dbReference type="EMBL" id="CP096115">
    <property type="protein sequence ID" value="UUX91824.1"/>
    <property type="molecule type" value="Genomic_DNA"/>
</dbReference>
<dbReference type="EMBL" id="CP096115">
    <property type="protein sequence ID" value="UUX92618.1"/>
    <property type="molecule type" value="Genomic_DNA"/>
</dbReference>
<protein>
    <submittedName>
        <fullName evidence="3">Transposase</fullName>
    </submittedName>
</protein>
<accession>A0A9E7PMT1</accession>
<evidence type="ECO:0000256" key="1">
    <source>
        <dbReference type="SAM" id="Phobius"/>
    </source>
</evidence>
<dbReference type="Pfam" id="PF01609">
    <property type="entry name" value="DDE_Tnp_1"/>
    <property type="match status" value="1"/>
</dbReference>
<evidence type="ECO:0000313" key="4">
    <source>
        <dbReference type="EMBL" id="UUX92241.1"/>
    </source>
</evidence>
<sequence>MANNCQNIGKSELNKENKLGNLEPICALVEGNVTLTGGRNYDSLTLIRGAIATACSNNSISGFAKMTEGLPSHTTCLKKLHGLNMEELTLNTPKMLLKAGKGILKKGQKYDFAIDITLIPYYGKKDKKNPKSPIVGGKRKASTNYFVGYLTFSVVNMDKHLILQVIPLFRDSTNLTAIKNCVDLIYGYGFKIKSLMLDREFYSAEIFSYLKESEIPHIVPVKKNSDELKRQLKGKKSKSFEYVINAKSKNKLKCKVKIVDRVIYMKGKKGKKGALHRAFVVYKINTSPQSISERYRHRFAIESTYVINNKFKVRTSTKDHVVRFFYYLIACIIQNFWVLTKWKRFAKIQRGPKVIYRDKFPLNHYLAIIFEESMTHFRILRIDEIAIS</sequence>
<keyword evidence="1" id="KW-0812">Transmembrane</keyword>
<dbReference type="AlphaFoldDB" id="A0A9E7PMT1"/>
<proteinExistence type="predicted"/>
<dbReference type="KEGG" id="mend:L6E24_00380"/>
<evidence type="ECO:0000313" key="3">
    <source>
        <dbReference type="EMBL" id="UUX91824.1"/>
    </source>
</evidence>
<dbReference type="RefSeq" id="WP_257741974.1">
    <property type="nucleotide sequence ID" value="NZ_CP096115.1"/>
</dbReference>
<dbReference type="PANTHER" id="PTHR33252">
    <property type="entry name" value="THIRD ORF IN TRANSPOSON ISC1160"/>
    <property type="match status" value="1"/>
</dbReference>
<feature type="domain" description="Transposase IS4-like" evidence="2">
    <location>
        <begin position="108"/>
        <end position="331"/>
    </location>
</feature>
<evidence type="ECO:0000259" key="2">
    <source>
        <dbReference type="Pfam" id="PF01609"/>
    </source>
</evidence>
<dbReference type="KEGG" id="mend:L6E24_12945"/>
<feature type="transmembrane region" description="Helical" evidence="1">
    <location>
        <begin position="324"/>
        <end position="340"/>
    </location>
</feature>
<dbReference type="KEGG" id="mend:L6E24_10695"/>
<name>A0A9E7PMT1_9EURY</name>
<keyword evidence="1" id="KW-1133">Transmembrane helix</keyword>
<evidence type="ECO:0000313" key="5">
    <source>
        <dbReference type="EMBL" id="UUX92618.1"/>
    </source>
</evidence>
<dbReference type="GO" id="GO:0003677">
    <property type="term" value="F:DNA binding"/>
    <property type="evidence" value="ECO:0007669"/>
    <property type="project" value="InterPro"/>
</dbReference>
<dbReference type="InterPro" id="IPR002559">
    <property type="entry name" value="Transposase_11"/>
</dbReference>
<dbReference type="GO" id="GO:0006313">
    <property type="term" value="P:DNA transposition"/>
    <property type="evidence" value="ECO:0007669"/>
    <property type="project" value="InterPro"/>
</dbReference>
<keyword evidence="1" id="KW-0472">Membrane</keyword>